<feature type="transmembrane region" description="Helical" evidence="1">
    <location>
        <begin position="75"/>
        <end position="96"/>
    </location>
</feature>
<feature type="transmembrane region" description="Helical" evidence="1">
    <location>
        <begin position="284"/>
        <end position="305"/>
    </location>
</feature>
<feature type="transmembrane region" description="Helical" evidence="1">
    <location>
        <begin position="253"/>
        <end position="272"/>
    </location>
</feature>
<dbReference type="RefSeq" id="WP_059059139.1">
    <property type="nucleotide sequence ID" value="NZ_CEML01000005.1"/>
</dbReference>
<gene>
    <name evidence="2" type="ORF">HHUB_6054</name>
</gene>
<keyword evidence="3" id="KW-1185">Reference proteome</keyword>
<reference evidence="3" key="1">
    <citation type="journal article" date="2016" name="Environ. Microbiol.">
        <title>The complete genome of a viable archaeum isolated from 123-million-year-old rock salt.</title>
        <authorList>
            <person name="Jaakkola S.T."/>
            <person name="Pfeiffer F."/>
            <person name="Ravantti J.J."/>
            <person name="Guo Q."/>
            <person name="Liu Y."/>
            <person name="Chen X."/>
            <person name="Ma H."/>
            <person name="Yang C."/>
            <person name="Oksanen H.M."/>
            <person name="Bamford D.H."/>
        </authorList>
    </citation>
    <scope>NUCLEOTIDE SEQUENCE</scope>
    <source>
        <strain evidence="3">JI20-1</strain>
        <plasmid evidence="3">Plasmid pSTJ003</plasmid>
    </source>
</reference>
<protein>
    <submittedName>
        <fullName evidence="2">DUF457 family protein</fullName>
    </submittedName>
</protein>
<organism evidence="2 3">
    <name type="scientific">Halobacterium hubeiense</name>
    <dbReference type="NCBI Taxonomy" id="1407499"/>
    <lineage>
        <taxon>Archaea</taxon>
        <taxon>Methanobacteriati</taxon>
        <taxon>Methanobacteriota</taxon>
        <taxon>Stenosarchaea group</taxon>
        <taxon>Halobacteria</taxon>
        <taxon>Halobacteriales</taxon>
        <taxon>Halobacteriaceae</taxon>
        <taxon>Halobacterium</taxon>
    </lineage>
</organism>
<dbReference type="Pfam" id="PF04307">
    <property type="entry name" value="YdjM"/>
    <property type="match status" value="1"/>
</dbReference>
<feature type="transmembrane region" description="Helical" evidence="1">
    <location>
        <begin position="102"/>
        <end position="135"/>
    </location>
</feature>
<evidence type="ECO:0000256" key="1">
    <source>
        <dbReference type="SAM" id="Phobius"/>
    </source>
</evidence>
<keyword evidence="1" id="KW-1133">Transmembrane helix</keyword>
<sequence>MFVGHGLGAFALVAFLATVMGCSRERAIRVGIIAGLFAFVPDVDIVYAPIGLLARSIQTVSPDVFWGTANTIHRGATHSLVVGAILAAAVAAWNVPARRSRIVAVGGFLSIIAIGAVVDGLVNAGVLVVYVASGLGIGEWARRNGAATRWLFGAALIGLVSHPFGDLFTGGPADFLYPFDVVLMTSRVALHPDPTAHLLAAFLLELGTIWFAIFAYTRLQQIPIRGLLRPRAVAGSGYAAAVLVIPTPTIHTAPPFVFSILALAIVGVGIPTRPFNHHRRGETLVTGLAAVTAGAIAYAAAYGTLG</sequence>
<evidence type="ECO:0000313" key="2">
    <source>
        <dbReference type="EMBL" id="CQH65068.1"/>
    </source>
</evidence>
<evidence type="ECO:0000313" key="3">
    <source>
        <dbReference type="Proteomes" id="UP000066737"/>
    </source>
</evidence>
<dbReference type="EMBL" id="LN831305">
    <property type="protein sequence ID" value="CQH65068.1"/>
    <property type="molecule type" value="Genomic_DNA"/>
</dbReference>
<feature type="transmembrane region" description="Helical" evidence="1">
    <location>
        <begin position="147"/>
        <end position="165"/>
    </location>
</feature>
<dbReference type="KEGG" id="hhb:Hhub_6054"/>
<keyword evidence="1" id="KW-0812">Transmembrane</keyword>
<name>A0A0U5D2K9_9EURY</name>
<proteinExistence type="predicted"/>
<feature type="transmembrane region" description="Helical" evidence="1">
    <location>
        <begin position="196"/>
        <end position="216"/>
    </location>
</feature>
<dbReference type="GeneID" id="26660844"/>
<geneLocation type="plasmid" evidence="3">
    <name>pSTJ003</name>
</geneLocation>
<dbReference type="OrthoDB" id="313450at2157"/>
<dbReference type="AlphaFoldDB" id="A0A0U5D2K9"/>
<dbReference type="Proteomes" id="UP000066737">
    <property type="component" value="Plasmid pSTJ003"/>
</dbReference>
<feature type="transmembrane region" description="Helical" evidence="1">
    <location>
        <begin position="228"/>
        <end position="247"/>
    </location>
</feature>
<feature type="transmembrane region" description="Helical" evidence="1">
    <location>
        <begin position="31"/>
        <end position="54"/>
    </location>
</feature>
<accession>A0A0U5D2K9</accession>
<dbReference type="InterPro" id="IPR007404">
    <property type="entry name" value="YdjM-like"/>
</dbReference>
<keyword evidence="1" id="KW-0472">Membrane</keyword>